<dbReference type="SUPFAM" id="SSF57850">
    <property type="entry name" value="RING/U-box"/>
    <property type="match status" value="1"/>
</dbReference>
<gene>
    <name evidence="9" type="ORF">THAOC_34702</name>
</gene>
<evidence type="ECO:0000256" key="6">
    <source>
        <dbReference type="SAM" id="MobiDB-lite"/>
    </source>
</evidence>
<evidence type="ECO:0000313" key="10">
    <source>
        <dbReference type="Proteomes" id="UP000266841"/>
    </source>
</evidence>
<dbReference type="Gene3D" id="3.30.40.10">
    <property type="entry name" value="Zinc/RING finger domain, C3HC4 (zinc finger)"/>
    <property type="match status" value="1"/>
</dbReference>
<dbReference type="SUPFAM" id="SSF81901">
    <property type="entry name" value="HCP-like"/>
    <property type="match status" value="1"/>
</dbReference>
<feature type="non-terminal residue" evidence="9">
    <location>
        <position position="1"/>
    </location>
</feature>
<protein>
    <recommendedName>
        <fullName evidence="11">MYND-type domain-containing protein</fullName>
    </recommendedName>
</protein>
<dbReference type="EMBL" id="AGNL01047639">
    <property type="protein sequence ID" value="EJK46621.1"/>
    <property type="molecule type" value="Genomic_DNA"/>
</dbReference>
<dbReference type="Gene3D" id="6.10.140.2220">
    <property type="match status" value="1"/>
</dbReference>
<keyword evidence="4" id="KW-0862">Zinc</keyword>
<feature type="region of interest" description="Disordered" evidence="6">
    <location>
        <begin position="52"/>
        <end position="80"/>
    </location>
</feature>
<dbReference type="InterPro" id="IPR011990">
    <property type="entry name" value="TPR-like_helical_dom_sf"/>
</dbReference>
<dbReference type="Gene3D" id="1.25.40.10">
    <property type="entry name" value="Tetratricopeptide repeat domain"/>
    <property type="match status" value="1"/>
</dbReference>
<dbReference type="PANTHER" id="PTHR46430">
    <property type="entry name" value="PROTEIN SKT5-RELATED"/>
    <property type="match status" value="1"/>
</dbReference>
<dbReference type="InterPro" id="IPR051726">
    <property type="entry name" value="Chitin_Synth_Reg"/>
</dbReference>
<reference evidence="9 10" key="1">
    <citation type="journal article" date="2012" name="Genome Biol.">
        <title>Genome and low-iron response of an oceanic diatom adapted to chronic iron limitation.</title>
        <authorList>
            <person name="Lommer M."/>
            <person name="Specht M."/>
            <person name="Roy A.S."/>
            <person name="Kraemer L."/>
            <person name="Andreson R."/>
            <person name="Gutowska M.A."/>
            <person name="Wolf J."/>
            <person name="Bergner S.V."/>
            <person name="Schilhabel M.B."/>
            <person name="Klostermeier U.C."/>
            <person name="Beiko R.G."/>
            <person name="Rosenstiel P."/>
            <person name="Hippler M."/>
            <person name="Laroche J."/>
        </authorList>
    </citation>
    <scope>NUCLEOTIDE SEQUENCE [LARGE SCALE GENOMIC DNA]</scope>
    <source>
        <strain evidence="9 10">CCMP1005</strain>
    </source>
</reference>
<dbReference type="InterPro" id="IPR001841">
    <property type="entry name" value="Znf_RING"/>
</dbReference>
<organism evidence="9 10">
    <name type="scientific">Thalassiosira oceanica</name>
    <name type="common">Marine diatom</name>
    <dbReference type="NCBI Taxonomy" id="159749"/>
    <lineage>
        <taxon>Eukaryota</taxon>
        <taxon>Sar</taxon>
        <taxon>Stramenopiles</taxon>
        <taxon>Ochrophyta</taxon>
        <taxon>Bacillariophyta</taxon>
        <taxon>Coscinodiscophyceae</taxon>
        <taxon>Thalassiosirophycidae</taxon>
        <taxon>Thalassiosirales</taxon>
        <taxon>Thalassiosiraceae</taxon>
        <taxon>Thalassiosira</taxon>
    </lineage>
</organism>
<proteinExistence type="predicted"/>
<dbReference type="PROSITE" id="PS50089">
    <property type="entry name" value="ZF_RING_2"/>
    <property type="match status" value="1"/>
</dbReference>
<dbReference type="GO" id="GO:0008270">
    <property type="term" value="F:zinc ion binding"/>
    <property type="evidence" value="ECO:0007669"/>
    <property type="project" value="UniProtKB-KW"/>
</dbReference>
<dbReference type="OrthoDB" id="272077at2759"/>
<comment type="caution">
    <text evidence="9">The sequence shown here is derived from an EMBL/GenBank/DDBJ whole genome shotgun (WGS) entry which is preliminary data.</text>
</comment>
<keyword evidence="1" id="KW-0479">Metal-binding</keyword>
<dbReference type="PANTHER" id="PTHR46430:SF1">
    <property type="entry name" value="CHITIN SYNTHASE REGULATOR SKT5-RELATED"/>
    <property type="match status" value="1"/>
</dbReference>
<dbReference type="PROSITE" id="PS50865">
    <property type="entry name" value="ZF_MYND_2"/>
    <property type="match status" value="1"/>
</dbReference>
<sequence>LLPSSLAPVVVTGPFHEPVVFASAPGVPVRRRVKRSPSSFLHQPAKIAVEATYARPPSQSIDRPHGSRTLKSPGRRAPDKEVCQHRASWAWAAWASQNRKGSFNEEVSMSDDGDLRTGTPEPDPSACGGDGDEKEERTDEDRMLDGIAEQRGLIEAIPGNTSEVALRRAPHEKKLGQLEFQYQILAEKKRLSSVLAKFEEEQGPLYTEPCLICLENIRVHASQGLMLVFICCGGFICRNCVLGMEESEGLDKCPLCRESLDEKTLVENAAKLKALADRGVSWAQKDYGTHLVHGRHGFKKQGMTGLEWIKKSAAQNYPPALHELSNIYRKGMASVLRKSQEVANELLLKSANLGCCPANAQLAKLYFRGTDGFGVDPDEVYFRASLAFALDDASKDASGVLGSLHYNESIPEPSLYLACYYTNVAASEDTAGVASYLYSQALENLTDHLHDQTFLRGSDVAPAMFFWLRKSCDLGHEKATRLLKKWEDDWRRMCANCSKEAKPGEKYKQCSKCKAQWYCSKECQVEAWRAGHNKDCKRASILKFEDYLNAA</sequence>
<dbReference type="Proteomes" id="UP000266841">
    <property type="component" value="Unassembled WGS sequence"/>
</dbReference>
<evidence type="ECO:0000256" key="5">
    <source>
        <dbReference type="PROSITE-ProRule" id="PRU00134"/>
    </source>
</evidence>
<evidence type="ECO:0000259" key="8">
    <source>
        <dbReference type="PROSITE" id="PS50865"/>
    </source>
</evidence>
<evidence type="ECO:0000256" key="1">
    <source>
        <dbReference type="ARBA" id="ARBA00022723"/>
    </source>
</evidence>
<evidence type="ECO:0000259" key="7">
    <source>
        <dbReference type="PROSITE" id="PS50089"/>
    </source>
</evidence>
<keyword evidence="3 5" id="KW-0863">Zinc-finger</keyword>
<dbReference type="SUPFAM" id="SSF144232">
    <property type="entry name" value="HIT/MYND zinc finger-like"/>
    <property type="match status" value="1"/>
</dbReference>
<evidence type="ECO:0008006" key="11">
    <source>
        <dbReference type="Google" id="ProtNLM"/>
    </source>
</evidence>
<dbReference type="PROSITE" id="PS01360">
    <property type="entry name" value="ZF_MYND_1"/>
    <property type="match status" value="1"/>
</dbReference>
<dbReference type="AlphaFoldDB" id="K0RC11"/>
<feature type="region of interest" description="Disordered" evidence="6">
    <location>
        <begin position="102"/>
        <end position="138"/>
    </location>
</feature>
<accession>K0RC11</accession>
<dbReference type="InterPro" id="IPR013083">
    <property type="entry name" value="Znf_RING/FYVE/PHD"/>
</dbReference>
<evidence type="ECO:0000256" key="3">
    <source>
        <dbReference type="ARBA" id="ARBA00022771"/>
    </source>
</evidence>
<feature type="domain" description="MYND-type" evidence="8">
    <location>
        <begin position="494"/>
        <end position="536"/>
    </location>
</feature>
<evidence type="ECO:0000256" key="4">
    <source>
        <dbReference type="ARBA" id="ARBA00022833"/>
    </source>
</evidence>
<feature type="domain" description="RING-type" evidence="7">
    <location>
        <begin position="210"/>
        <end position="257"/>
    </location>
</feature>
<evidence type="ECO:0000256" key="2">
    <source>
        <dbReference type="ARBA" id="ARBA00022737"/>
    </source>
</evidence>
<keyword evidence="10" id="KW-1185">Reference proteome</keyword>
<evidence type="ECO:0000313" key="9">
    <source>
        <dbReference type="EMBL" id="EJK46621.1"/>
    </source>
</evidence>
<dbReference type="InterPro" id="IPR002893">
    <property type="entry name" value="Znf_MYND"/>
</dbReference>
<dbReference type="GO" id="GO:0005737">
    <property type="term" value="C:cytoplasm"/>
    <property type="evidence" value="ECO:0007669"/>
    <property type="project" value="UniProtKB-ARBA"/>
</dbReference>
<name>K0RC11_THAOC</name>
<dbReference type="Pfam" id="PF01753">
    <property type="entry name" value="zf-MYND"/>
    <property type="match status" value="1"/>
</dbReference>
<keyword evidence="2" id="KW-0677">Repeat</keyword>